<sequence length="199" mass="19406">MAELTAGSIAADGTLADVVALGAAAFFVTLVVFVVFFVEDFDFFVDSADFGAVDPWAVFGAFVALSLGALGLTEPRGASVPPLVGVVSVPFDGEAVPGFCSPPAVPSVVVGAVVAGVSAGAVEVGAPVLVGSPGVVEVGFSSAGVDVVAGGEDVAGAEDVAVGEVTGAPVAVVDRRVVVGCVRVSGAFCGGRRGSPVRR</sequence>
<keyword evidence="1" id="KW-0812">Transmembrane</keyword>
<feature type="transmembrane region" description="Helical" evidence="1">
    <location>
        <begin position="56"/>
        <end position="73"/>
    </location>
</feature>
<keyword evidence="1" id="KW-0472">Membrane</keyword>
<evidence type="ECO:0000256" key="1">
    <source>
        <dbReference type="SAM" id="Phobius"/>
    </source>
</evidence>
<keyword evidence="3" id="KW-1185">Reference proteome</keyword>
<evidence type="ECO:0000313" key="2">
    <source>
        <dbReference type="EMBL" id="GMA38483.1"/>
    </source>
</evidence>
<dbReference type="Proteomes" id="UP001157126">
    <property type="component" value="Unassembled WGS sequence"/>
</dbReference>
<gene>
    <name evidence="2" type="ORF">GCM10025883_05280</name>
</gene>
<comment type="caution">
    <text evidence="2">The sequence shown here is derived from an EMBL/GenBank/DDBJ whole genome shotgun (WGS) entry which is preliminary data.</text>
</comment>
<evidence type="ECO:0000313" key="3">
    <source>
        <dbReference type="Proteomes" id="UP001157126"/>
    </source>
</evidence>
<dbReference type="EMBL" id="BSUO01000001">
    <property type="protein sequence ID" value="GMA38483.1"/>
    <property type="molecule type" value="Genomic_DNA"/>
</dbReference>
<protein>
    <submittedName>
        <fullName evidence="2">Uncharacterized protein</fullName>
    </submittedName>
</protein>
<organism evidence="2 3">
    <name type="scientific">Mobilicoccus caccae</name>
    <dbReference type="NCBI Taxonomy" id="1859295"/>
    <lineage>
        <taxon>Bacteria</taxon>
        <taxon>Bacillati</taxon>
        <taxon>Actinomycetota</taxon>
        <taxon>Actinomycetes</taxon>
        <taxon>Micrococcales</taxon>
        <taxon>Dermatophilaceae</taxon>
        <taxon>Mobilicoccus</taxon>
    </lineage>
</organism>
<proteinExistence type="predicted"/>
<feature type="transmembrane region" description="Helical" evidence="1">
    <location>
        <begin position="18"/>
        <end position="36"/>
    </location>
</feature>
<accession>A0ABQ6IKL6</accession>
<name>A0ABQ6IKL6_9MICO</name>
<reference evidence="3" key="1">
    <citation type="journal article" date="2019" name="Int. J. Syst. Evol. Microbiol.">
        <title>The Global Catalogue of Microorganisms (GCM) 10K type strain sequencing project: providing services to taxonomists for standard genome sequencing and annotation.</title>
        <authorList>
            <consortium name="The Broad Institute Genomics Platform"/>
            <consortium name="The Broad Institute Genome Sequencing Center for Infectious Disease"/>
            <person name="Wu L."/>
            <person name="Ma J."/>
        </authorList>
    </citation>
    <scope>NUCLEOTIDE SEQUENCE [LARGE SCALE GENOMIC DNA]</scope>
    <source>
        <strain evidence="3">NBRC 113072</strain>
    </source>
</reference>
<keyword evidence="1" id="KW-1133">Transmembrane helix</keyword>
<dbReference type="RefSeq" id="WP_284302551.1">
    <property type="nucleotide sequence ID" value="NZ_BSUO01000001.1"/>
</dbReference>